<dbReference type="InterPro" id="IPR059179">
    <property type="entry name" value="MLKL-like_MCAfunc"/>
</dbReference>
<evidence type="ECO:0000313" key="3">
    <source>
        <dbReference type="EMBL" id="EXX70175.1"/>
    </source>
</evidence>
<dbReference type="AlphaFoldDB" id="A0A015JSC5"/>
<evidence type="ECO:0000259" key="2">
    <source>
        <dbReference type="Pfam" id="PF22215"/>
    </source>
</evidence>
<name>A0A015JSC5_RHIIW</name>
<dbReference type="GO" id="GO:0007166">
    <property type="term" value="P:cell surface receptor signaling pathway"/>
    <property type="evidence" value="ECO:0007669"/>
    <property type="project" value="InterPro"/>
</dbReference>
<evidence type="ECO:0000313" key="4">
    <source>
        <dbReference type="Proteomes" id="UP000022910"/>
    </source>
</evidence>
<proteinExistence type="predicted"/>
<dbReference type="InterPro" id="IPR054000">
    <property type="entry name" value="MLKL_N"/>
</dbReference>
<dbReference type="Pfam" id="PF22215">
    <property type="entry name" value="MLKL_N"/>
    <property type="match status" value="1"/>
</dbReference>
<gene>
    <name evidence="3" type="ORF">RirG_089860</name>
</gene>
<feature type="coiled-coil region" evidence="1">
    <location>
        <begin position="74"/>
        <end position="101"/>
    </location>
</feature>
<dbReference type="InterPro" id="IPR036537">
    <property type="entry name" value="Adaptor_Cbl_N_dom_sf"/>
</dbReference>
<dbReference type="Gene3D" id="1.20.930.20">
    <property type="entry name" value="Adaptor protein Cbl, N-terminal domain"/>
    <property type="match status" value="1"/>
</dbReference>
<dbReference type="CDD" id="cd21037">
    <property type="entry name" value="MLKL_NTD"/>
    <property type="match status" value="1"/>
</dbReference>
<dbReference type="OrthoDB" id="2314769at2759"/>
<sequence>MSNEKSFKDTDSLKNSRLKEAKDTIVDTSNFALEAVSNIGEAVGPYLPLITAVASLTQQIVKAYESAQYNKKSCAVLLERVQAAEIAVQALNRRKQENEKNFRNQSYYYSFERFVAILREIKGFIQDVTHLSGYENLFQVFTLKKDFNN</sequence>
<comment type="caution">
    <text evidence="3">The sequence shown here is derived from an EMBL/GenBank/DDBJ whole genome shotgun (WGS) entry which is preliminary data.</text>
</comment>
<dbReference type="EMBL" id="JEMT01016664">
    <property type="protein sequence ID" value="EXX70175.1"/>
    <property type="molecule type" value="Genomic_DNA"/>
</dbReference>
<organism evidence="3 4">
    <name type="scientific">Rhizophagus irregularis (strain DAOM 197198w)</name>
    <name type="common">Glomus intraradices</name>
    <dbReference type="NCBI Taxonomy" id="1432141"/>
    <lineage>
        <taxon>Eukaryota</taxon>
        <taxon>Fungi</taxon>
        <taxon>Fungi incertae sedis</taxon>
        <taxon>Mucoromycota</taxon>
        <taxon>Glomeromycotina</taxon>
        <taxon>Glomeromycetes</taxon>
        <taxon>Glomerales</taxon>
        <taxon>Glomeraceae</taxon>
        <taxon>Rhizophagus</taxon>
    </lineage>
</organism>
<dbReference type="HOGENOM" id="CLU_1750679_0_0_1"/>
<feature type="domain" description="Mixed lineage kinase" evidence="2">
    <location>
        <begin position="52"/>
        <end position="148"/>
    </location>
</feature>
<keyword evidence="1" id="KW-0175">Coiled coil</keyword>
<dbReference type="Proteomes" id="UP000022910">
    <property type="component" value="Unassembled WGS sequence"/>
</dbReference>
<protein>
    <recommendedName>
        <fullName evidence="2">Mixed lineage kinase domain-containing protein</fullName>
    </recommendedName>
</protein>
<reference evidence="3 4" key="1">
    <citation type="submission" date="2014-02" db="EMBL/GenBank/DDBJ databases">
        <title>Single nucleus genome sequencing reveals high similarity among nuclei of an endomycorrhizal fungus.</title>
        <authorList>
            <person name="Lin K."/>
            <person name="Geurts R."/>
            <person name="Zhang Z."/>
            <person name="Limpens E."/>
            <person name="Saunders D.G."/>
            <person name="Mu D."/>
            <person name="Pang E."/>
            <person name="Cao H."/>
            <person name="Cha H."/>
            <person name="Lin T."/>
            <person name="Zhou Q."/>
            <person name="Shang Y."/>
            <person name="Li Y."/>
            <person name="Ivanov S."/>
            <person name="Sharma T."/>
            <person name="Velzen R.V."/>
            <person name="Ruijter N.D."/>
            <person name="Aanen D.K."/>
            <person name="Win J."/>
            <person name="Kamoun S."/>
            <person name="Bisseling T."/>
            <person name="Huang S."/>
        </authorList>
    </citation>
    <scope>NUCLEOTIDE SEQUENCE [LARGE SCALE GENOMIC DNA]</scope>
    <source>
        <strain evidence="4">DAOM197198w</strain>
    </source>
</reference>
<keyword evidence="4" id="KW-1185">Reference proteome</keyword>
<dbReference type="SMR" id="A0A015JSC5"/>
<accession>A0A015JSC5</accession>
<dbReference type="STRING" id="1432141.A0A015JSC5"/>
<evidence type="ECO:0000256" key="1">
    <source>
        <dbReference type="SAM" id="Coils"/>
    </source>
</evidence>